<name>A0A830HPM0_9CHLO</name>
<dbReference type="OrthoDB" id="10249245at2759"/>
<dbReference type="PANTHER" id="PTHR11913">
    <property type="entry name" value="COFILIN-RELATED"/>
    <property type="match status" value="1"/>
</dbReference>
<dbReference type="Proteomes" id="UP000660262">
    <property type="component" value="Unassembled WGS sequence"/>
</dbReference>
<dbReference type="Gene3D" id="3.40.20.10">
    <property type="entry name" value="Severin"/>
    <property type="match status" value="1"/>
</dbReference>
<accession>A0A830HPM0</accession>
<dbReference type="CDD" id="cd11286">
    <property type="entry name" value="ADF_cofilin_like"/>
    <property type="match status" value="1"/>
</dbReference>
<dbReference type="SMART" id="SM00102">
    <property type="entry name" value="ADF"/>
    <property type="match status" value="1"/>
</dbReference>
<feature type="compositionally biased region" description="Pro residues" evidence="3">
    <location>
        <begin position="58"/>
        <end position="79"/>
    </location>
</feature>
<feature type="region of interest" description="Disordered" evidence="3">
    <location>
        <begin position="41"/>
        <end position="91"/>
    </location>
</feature>
<organism evidence="5 6">
    <name type="scientific">Pycnococcus provasolii</name>
    <dbReference type="NCBI Taxonomy" id="41880"/>
    <lineage>
        <taxon>Eukaryota</taxon>
        <taxon>Viridiplantae</taxon>
        <taxon>Chlorophyta</taxon>
        <taxon>Pseudoscourfieldiophyceae</taxon>
        <taxon>Pseudoscourfieldiales</taxon>
        <taxon>Pycnococcaceae</taxon>
        <taxon>Pycnococcus</taxon>
    </lineage>
</organism>
<evidence type="ECO:0000256" key="3">
    <source>
        <dbReference type="SAM" id="MobiDB-lite"/>
    </source>
</evidence>
<dbReference type="GO" id="GO:0030042">
    <property type="term" value="P:actin filament depolymerization"/>
    <property type="evidence" value="ECO:0007669"/>
    <property type="project" value="InterPro"/>
</dbReference>
<keyword evidence="2" id="KW-0009">Actin-binding</keyword>
<reference evidence="5" key="1">
    <citation type="submission" date="2020-10" db="EMBL/GenBank/DDBJ databases">
        <title>Unveiling of a novel bifunctional photoreceptor, Dualchrome1, isolated from a cosmopolitan green alga.</title>
        <authorList>
            <person name="Suzuki S."/>
            <person name="Kawachi M."/>
        </authorList>
    </citation>
    <scope>NUCLEOTIDE SEQUENCE</scope>
    <source>
        <strain evidence="5">NIES 2893</strain>
    </source>
</reference>
<evidence type="ECO:0000313" key="6">
    <source>
        <dbReference type="Proteomes" id="UP000660262"/>
    </source>
</evidence>
<dbReference type="InterPro" id="IPR002108">
    <property type="entry name" value="ADF-H"/>
</dbReference>
<feature type="compositionally biased region" description="Low complexity" evidence="3">
    <location>
        <begin position="44"/>
        <end position="57"/>
    </location>
</feature>
<evidence type="ECO:0000259" key="4">
    <source>
        <dbReference type="PROSITE" id="PS51263"/>
    </source>
</evidence>
<dbReference type="AlphaFoldDB" id="A0A830HPM0"/>
<evidence type="ECO:0000256" key="2">
    <source>
        <dbReference type="ARBA" id="ARBA00023203"/>
    </source>
</evidence>
<comment type="similarity">
    <text evidence="1">Belongs to the actin-binding proteins ADF family.</text>
</comment>
<dbReference type="SUPFAM" id="SSF55753">
    <property type="entry name" value="Actin depolymerizing proteins"/>
    <property type="match status" value="1"/>
</dbReference>
<evidence type="ECO:0000313" key="5">
    <source>
        <dbReference type="EMBL" id="GHP08882.1"/>
    </source>
</evidence>
<dbReference type="InterPro" id="IPR029006">
    <property type="entry name" value="ADF-H/Gelsolin-like_dom_sf"/>
</dbReference>
<feature type="domain" description="ADF-H" evidence="4">
    <location>
        <begin position="94"/>
        <end position="225"/>
    </location>
</feature>
<keyword evidence="6" id="KW-1185">Reference proteome</keyword>
<proteinExistence type="inferred from homology"/>
<dbReference type="EMBL" id="BNJQ01000022">
    <property type="protein sequence ID" value="GHP08882.1"/>
    <property type="molecule type" value="Genomic_DNA"/>
</dbReference>
<comment type="caution">
    <text evidence="5">The sequence shown here is derived from an EMBL/GenBank/DDBJ whole genome shotgun (WGS) entry which is preliminary data.</text>
</comment>
<dbReference type="PROSITE" id="PS51263">
    <property type="entry name" value="ADF_H"/>
    <property type="match status" value="1"/>
</dbReference>
<protein>
    <recommendedName>
        <fullName evidence="4">ADF-H domain-containing protein</fullName>
    </recommendedName>
</protein>
<dbReference type="InterPro" id="IPR017904">
    <property type="entry name" value="ADF/Cofilin"/>
</dbReference>
<evidence type="ECO:0000256" key="1">
    <source>
        <dbReference type="ARBA" id="ARBA00006844"/>
    </source>
</evidence>
<dbReference type="Pfam" id="PF00241">
    <property type="entry name" value="Cofilin_ADF"/>
    <property type="match status" value="1"/>
</dbReference>
<dbReference type="GO" id="GO:0003779">
    <property type="term" value="F:actin binding"/>
    <property type="evidence" value="ECO:0007669"/>
    <property type="project" value="UniProtKB-KW"/>
</dbReference>
<gene>
    <name evidence="5" type="ORF">PPROV_000761900</name>
</gene>
<sequence length="231" mass="24757">MSLPSVFGSLACALAAEARKANLTKDELRVLSEVFARELQISKTTTTPTPTTTTTTPAPAPAPVPAPAPAPAPTAPKPLPSASSPTIGGKSVSGVEVDAEVVTAYQAVKRSKSRFLVMKVVENLGRVVVEHAGDKDAQYGTFEQSLPDADCRYAVWDHKLTNSDGCKITRLVFVLWSPDNAPIKSKMLYASTKDFLKQNLDGIGVELHATDESEISFEEMDELVKGSLTRK</sequence>
<dbReference type="GO" id="GO:0015629">
    <property type="term" value="C:actin cytoskeleton"/>
    <property type="evidence" value="ECO:0007669"/>
    <property type="project" value="InterPro"/>
</dbReference>